<name>A0ABY2S7J5_9PSEU</name>
<keyword evidence="1" id="KW-0732">Signal</keyword>
<evidence type="ECO:0000256" key="1">
    <source>
        <dbReference type="SAM" id="SignalP"/>
    </source>
</evidence>
<comment type="caution">
    <text evidence="2">The sequence shown here is derived from an EMBL/GenBank/DDBJ whole genome shotgun (WGS) entry which is preliminary data.</text>
</comment>
<feature type="chain" id="PRO_5046131817" evidence="1">
    <location>
        <begin position="27"/>
        <end position="95"/>
    </location>
</feature>
<reference evidence="2 3" key="1">
    <citation type="journal article" date="2015" name="Antonie Van Leeuwenhoek">
        <title>Prauserella endophytica sp. nov., an endophytic actinobacterium isolated from Tamarix taklamakanensis.</title>
        <authorList>
            <person name="Liu J.M."/>
            <person name="Habden X."/>
            <person name="Guo L."/>
            <person name="Tuo L."/>
            <person name="Jiang Z.K."/>
            <person name="Liu S.W."/>
            <person name="Liu X.F."/>
            <person name="Chen L."/>
            <person name="Li R.F."/>
            <person name="Zhang Y.Q."/>
            <person name="Sun C.H."/>
        </authorList>
    </citation>
    <scope>NUCLEOTIDE SEQUENCE [LARGE SCALE GENOMIC DNA]</scope>
    <source>
        <strain evidence="2 3">CGMCC 4.7182</strain>
    </source>
</reference>
<dbReference type="RefSeq" id="WP_112271694.1">
    <property type="nucleotide sequence ID" value="NZ_SWMS01000004.1"/>
</dbReference>
<accession>A0ABY2S7J5</accession>
<keyword evidence="3" id="KW-1185">Reference proteome</keyword>
<evidence type="ECO:0000313" key="2">
    <source>
        <dbReference type="EMBL" id="TKG71875.1"/>
    </source>
</evidence>
<gene>
    <name evidence="2" type="ORF">FCN18_10315</name>
</gene>
<sequence>MKRKRIFAFFAALALSFGLMSGIASATIHPIVESFDCANEAAFAHHPLGDVADPIGQTPGVGAHSDQSSLRAVQSASANAFSEHKLNGECGKVGQ</sequence>
<evidence type="ECO:0000313" key="3">
    <source>
        <dbReference type="Proteomes" id="UP000309992"/>
    </source>
</evidence>
<dbReference type="EMBL" id="SWMS01000004">
    <property type="protein sequence ID" value="TKG71875.1"/>
    <property type="molecule type" value="Genomic_DNA"/>
</dbReference>
<dbReference type="Proteomes" id="UP000309992">
    <property type="component" value="Unassembled WGS sequence"/>
</dbReference>
<feature type="signal peptide" evidence="1">
    <location>
        <begin position="1"/>
        <end position="26"/>
    </location>
</feature>
<protein>
    <submittedName>
        <fullName evidence="2">Uncharacterized protein</fullName>
    </submittedName>
</protein>
<proteinExistence type="predicted"/>
<organism evidence="2 3">
    <name type="scientific">Prauserella endophytica</name>
    <dbReference type="NCBI Taxonomy" id="1592324"/>
    <lineage>
        <taxon>Bacteria</taxon>
        <taxon>Bacillati</taxon>
        <taxon>Actinomycetota</taxon>
        <taxon>Actinomycetes</taxon>
        <taxon>Pseudonocardiales</taxon>
        <taxon>Pseudonocardiaceae</taxon>
        <taxon>Prauserella</taxon>
        <taxon>Prauserella coralliicola group</taxon>
    </lineage>
</organism>